<dbReference type="Proteomes" id="UP001236507">
    <property type="component" value="Unassembled WGS sequence"/>
</dbReference>
<reference evidence="5 6" key="1">
    <citation type="submission" date="2023-05" db="EMBL/GenBank/DDBJ databases">
        <title>Novel species of genus Flectobacillus isolated from stream in China.</title>
        <authorList>
            <person name="Lu H."/>
        </authorList>
    </citation>
    <scope>NUCLEOTIDE SEQUENCE [LARGE SCALE GENOMIC DNA]</scope>
    <source>
        <strain evidence="5 6">KCTC 42575</strain>
    </source>
</reference>
<keyword evidence="1" id="KW-0805">Transcription regulation</keyword>
<name>A0ABT6YEM6_9BACT</name>
<dbReference type="InterPro" id="IPR020449">
    <property type="entry name" value="Tscrpt_reg_AraC-type_HTH"/>
</dbReference>
<comment type="caution">
    <text evidence="5">The sequence shown here is derived from an EMBL/GenBank/DDBJ whole genome shotgun (WGS) entry which is preliminary data.</text>
</comment>
<evidence type="ECO:0000256" key="3">
    <source>
        <dbReference type="ARBA" id="ARBA00023163"/>
    </source>
</evidence>
<dbReference type="SMART" id="SM00342">
    <property type="entry name" value="HTH_ARAC"/>
    <property type="match status" value="1"/>
</dbReference>
<dbReference type="EMBL" id="JASHIF010000021">
    <property type="protein sequence ID" value="MDI9861611.1"/>
    <property type="molecule type" value="Genomic_DNA"/>
</dbReference>
<dbReference type="InterPro" id="IPR009057">
    <property type="entry name" value="Homeodomain-like_sf"/>
</dbReference>
<evidence type="ECO:0000259" key="4">
    <source>
        <dbReference type="PROSITE" id="PS01124"/>
    </source>
</evidence>
<dbReference type="PRINTS" id="PR00032">
    <property type="entry name" value="HTHARAC"/>
</dbReference>
<feature type="domain" description="HTH araC/xylS-type" evidence="4">
    <location>
        <begin position="187"/>
        <end position="285"/>
    </location>
</feature>
<dbReference type="InterPro" id="IPR018060">
    <property type="entry name" value="HTH_AraC"/>
</dbReference>
<dbReference type="PROSITE" id="PS01124">
    <property type="entry name" value="HTH_ARAC_FAMILY_2"/>
    <property type="match status" value="1"/>
</dbReference>
<evidence type="ECO:0000256" key="2">
    <source>
        <dbReference type="ARBA" id="ARBA00023125"/>
    </source>
</evidence>
<keyword evidence="3" id="KW-0804">Transcription</keyword>
<proteinExistence type="predicted"/>
<dbReference type="PANTHER" id="PTHR43280">
    <property type="entry name" value="ARAC-FAMILY TRANSCRIPTIONAL REGULATOR"/>
    <property type="match status" value="1"/>
</dbReference>
<keyword evidence="6" id="KW-1185">Reference proteome</keyword>
<dbReference type="SUPFAM" id="SSF46689">
    <property type="entry name" value="Homeodomain-like"/>
    <property type="match status" value="1"/>
</dbReference>
<evidence type="ECO:0000313" key="5">
    <source>
        <dbReference type="EMBL" id="MDI9861611.1"/>
    </source>
</evidence>
<protein>
    <submittedName>
        <fullName evidence="5">Helix-turn-helix domain-containing protein</fullName>
    </submittedName>
</protein>
<evidence type="ECO:0000313" key="6">
    <source>
        <dbReference type="Proteomes" id="UP001236507"/>
    </source>
</evidence>
<evidence type="ECO:0000256" key="1">
    <source>
        <dbReference type="ARBA" id="ARBA00023015"/>
    </source>
</evidence>
<dbReference type="PANTHER" id="PTHR43280:SF32">
    <property type="entry name" value="TRANSCRIPTIONAL REGULATORY PROTEIN"/>
    <property type="match status" value="1"/>
</dbReference>
<dbReference type="Pfam" id="PF12833">
    <property type="entry name" value="HTH_18"/>
    <property type="match status" value="1"/>
</dbReference>
<dbReference type="Gene3D" id="1.10.10.60">
    <property type="entry name" value="Homeodomain-like"/>
    <property type="match status" value="1"/>
</dbReference>
<accession>A0ABT6YEM6</accession>
<sequence>MNAEFLITRPDSTERLFSIGESNQALFSILTRLPYFTVVYLQEGSVELKADLSIYHVSAPAVLFFSPFQPFLIKKSEENIPMKVLHFHPDFFCILKHQKEVSCNGVLFNNLFAPPFVEITPEQSTVLESVFKQMQDESSHEELAQNDLLLSYLKIFLIHTTRYKAQNQAQVEDQIAQNSNPDHSILQKYKTMIEEFFVKEHSPSIYADKLNVSLKTLGKLTKKYFDRTPSDLIQERLMMEAKRELYLTDKSVKEIAYLLGFEDEFYFSRVFKKNTDTSPINYRKAVGEDQAKVKHIAYS</sequence>
<gene>
    <name evidence="5" type="ORF">QM524_20490</name>
</gene>
<keyword evidence="2" id="KW-0238">DNA-binding</keyword>
<organism evidence="5 6">
    <name type="scientific">Flectobacillus roseus</name>
    <dbReference type="NCBI Taxonomy" id="502259"/>
    <lineage>
        <taxon>Bacteria</taxon>
        <taxon>Pseudomonadati</taxon>
        <taxon>Bacteroidota</taxon>
        <taxon>Cytophagia</taxon>
        <taxon>Cytophagales</taxon>
        <taxon>Flectobacillaceae</taxon>
        <taxon>Flectobacillus</taxon>
    </lineage>
</organism>
<dbReference type="RefSeq" id="WP_283345985.1">
    <property type="nucleotide sequence ID" value="NZ_JASHIF010000021.1"/>
</dbReference>